<proteinExistence type="predicted"/>
<accession>A0A9K3CPU0</accession>
<keyword evidence="4" id="KW-1185">Reference proteome</keyword>
<feature type="compositionally biased region" description="Low complexity" evidence="1">
    <location>
        <begin position="142"/>
        <end position="186"/>
    </location>
</feature>
<name>A0A9K3CPU0_9EUKA</name>
<feature type="domain" description="AMP-activated protein kinase glycogen-binding" evidence="2">
    <location>
        <begin position="6"/>
        <end position="47"/>
    </location>
</feature>
<dbReference type="Proteomes" id="UP000265618">
    <property type="component" value="Unassembled WGS sequence"/>
</dbReference>
<comment type="caution">
    <text evidence="3">The sequence shown here is derived from an EMBL/GenBank/DDBJ whole genome shotgun (WGS) entry which is preliminary data.</text>
</comment>
<dbReference type="Gene3D" id="3.40.50.300">
    <property type="entry name" value="P-loop containing nucleotide triphosphate hydrolases"/>
    <property type="match status" value="1"/>
</dbReference>
<evidence type="ECO:0000313" key="3">
    <source>
        <dbReference type="EMBL" id="GIQ81136.1"/>
    </source>
</evidence>
<protein>
    <recommendedName>
        <fullName evidence="2">AMP-activated protein kinase glycogen-binding domain-containing protein</fullName>
    </recommendedName>
</protein>
<evidence type="ECO:0000313" key="4">
    <source>
        <dbReference type="Proteomes" id="UP000265618"/>
    </source>
</evidence>
<feature type="compositionally biased region" description="Basic residues" evidence="1">
    <location>
        <begin position="119"/>
        <end position="134"/>
    </location>
</feature>
<evidence type="ECO:0000256" key="1">
    <source>
        <dbReference type="SAM" id="MobiDB-lite"/>
    </source>
</evidence>
<sequence length="1044" mass="114039">MEIVSKYLPAGTYEYKYVVDGTWVAREDKPRETESGFGNNTVTVKPYKVRPMCHHKMACYSKNCPFRHPPGWNPQRPKAQTPKVEGGGGTKGKRRGGASTQSKPNRKAGPTPTSDSGRKGRGRGKNQRRPKHRDTRQNLNRTTPTCSAPVTPSATPSATPCASPSASRTHTPSTSTPSTSRAGRGTPRSRRGERGEGSGKVSSRGAGTRLVIPESLWSYKPPMHNGKAVERSKVPPCRSELHCKDPNCPYTHPDDGQDAVEVPPEVHDLGLDETDTRSVIRNLRTVEGVCKVSMKVEVIVSVDGVEKRNGIRFLNYTEDLAQAVADQVEYEFPELESLEIISQASRRLINAYVSPLEFPLIHDRVFSLAEANKVARLDCNVELKSFRFSLFVRPRVTRSEGVYLLYKGATNMTALVKGARAAVSDFPGLHAERVEVSPVHDAGTSVCRAYKVLRVSERDDMLHPLVEAGEIATADGSTSFAVVAERRPVFFSSLVTIPDVATAEERVRAYIQDALPPWEVFQSREMVQGVGFDTTGQYGFAYVSLQVVRDILHSRDREGDMDLVQKHGIVFDKFVSSHTVLSGIKPELVPGMGGEGGVRNLDQVCHSIKTQLRRQHYHDLYGVVYDGERFIAHASQVKRCDKASLNTSQAHTRSSPFRLRWNDGEVRFKVKETPLVVPAPKKKTSATERGCTTPQKKVLSLGPIEDVTSSGEVISHLKEERVVVLTLGEGDCESLTTLRTDMSGQYPLPVAWVHCSALSPSLAHSAPMQTHTQRLGSSSPTPIGLTTKSAPVGRTPLEKEHELLGGDVELTSVSCLLGQAQRDPQLSTYGVVVVEVSSKSLYTDMVLAVLRDTLGRREDLQVLTVCSGVEPRPLLEFFAGYVGTTPPRAVSLSLSGLDSTAPRESSPSVSDRQTDRPTTETPAPRLSESVLLMSQMGVDPLSLPIPCLSTSSVRLSSTVSMLKSRGCLSDSGITPTGSVVLESSLSVPMAQLVSLVEPHGEKVLACEIGAIVCHRGSIFKKRERQVPSRIESTLSSDLFYHCQV</sequence>
<dbReference type="InterPro" id="IPR013783">
    <property type="entry name" value="Ig-like_fold"/>
</dbReference>
<dbReference type="EMBL" id="BDIP01000315">
    <property type="protein sequence ID" value="GIQ81136.1"/>
    <property type="molecule type" value="Genomic_DNA"/>
</dbReference>
<dbReference type="AlphaFoldDB" id="A0A9K3CPU0"/>
<feature type="region of interest" description="Disordered" evidence="1">
    <location>
        <begin position="893"/>
        <end position="926"/>
    </location>
</feature>
<evidence type="ECO:0000259" key="2">
    <source>
        <dbReference type="Pfam" id="PF16561"/>
    </source>
</evidence>
<dbReference type="CDD" id="cd02859">
    <property type="entry name" value="E_set_AMPKbeta_like_N"/>
    <property type="match status" value="1"/>
</dbReference>
<organism evidence="3 4">
    <name type="scientific">Kipferlia bialata</name>
    <dbReference type="NCBI Taxonomy" id="797122"/>
    <lineage>
        <taxon>Eukaryota</taxon>
        <taxon>Metamonada</taxon>
        <taxon>Carpediemonas-like organisms</taxon>
        <taxon>Kipferlia</taxon>
    </lineage>
</organism>
<dbReference type="InterPro" id="IPR032640">
    <property type="entry name" value="AMPK1_CBM"/>
</dbReference>
<reference evidence="3 4" key="1">
    <citation type="journal article" date="2018" name="PLoS ONE">
        <title>The draft genome of Kipferlia bialata reveals reductive genome evolution in fornicate parasites.</title>
        <authorList>
            <person name="Tanifuji G."/>
            <person name="Takabayashi S."/>
            <person name="Kume K."/>
            <person name="Takagi M."/>
            <person name="Nakayama T."/>
            <person name="Kamikawa R."/>
            <person name="Inagaki Y."/>
            <person name="Hashimoto T."/>
        </authorList>
    </citation>
    <scope>NUCLEOTIDE SEQUENCE [LARGE SCALE GENOMIC DNA]</scope>
    <source>
        <strain evidence="3">NY0173</strain>
    </source>
</reference>
<gene>
    <name evidence="3" type="ORF">KIPB_002045</name>
</gene>
<dbReference type="Pfam" id="PF16561">
    <property type="entry name" value="AMPK1_CBM"/>
    <property type="match status" value="1"/>
</dbReference>
<feature type="region of interest" description="Disordered" evidence="1">
    <location>
        <begin position="70"/>
        <end position="209"/>
    </location>
</feature>
<dbReference type="Gene3D" id="2.60.40.10">
    <property type="entry name" value="Immunoglobulins"/>
    <property type="match status" value="1"/>
</dbReference>
<feature type="compositionally biased region" description="Polar residues" evidence="1">
    <location>
        <begin position="893"/>
        <end position="911"/>
    </location>
</feature>
<dbReference type="InterPro" id="IPR027417">
    <property type="entry name" value="P-loop_NTPase"/>
</dbReference>
<dbReference type="OrthoDB" id="5873279at2759"/>